<evidence type="ECO:0000313" key="4">
    <source>
        <dbReference type="Proteomes" id="UP000588068"/>
    </source>
</evidence>
<dbReference type="Gene3D" id="1.10.12.10">
    <property type="entry name" value="Lyase 2-enoyl-coa Hydratase, Chain A, domain 2"/>
    <property type="match status" value="1"/>
</dbReference>
<accession>A0A841HI75</accession>
<dbReference type="RefSeq" id="WP_184329711.1">
    <property type="nucleotide sequence ID" value="NZ_JACHHZ010000001.1"/>
</dbReference>
<dbReference type="AlphaFoldDB" id="A0A841HI75"/>
<evidence type="ECO:0000256" key="2">
    <source>
        <dbReference type="SAM" id="MobiDB-lite"/>
    </source>
</evidence>
<dbReference type="Proteomes" id="UP000588068">
    <property type="component" value="Unassembled WGS sequence"/>
</dbReference>
<dbReference type="PANTHER" id="PTHR43459:SF1">
    <property type="entry name" value="EG:BACN32G11.4 PROTEIN"/>
    <property type="match status" value="1"/>
</dbReference>
<reference evidence="3 4" key="1">
    <citation type="submission" date="2020-08" db="EMBL/GenBank/DDBJ databases">
        <title>Genomic Encyclopedia of Type Strains, Phase IV (KMG-IV): sequencing the most valuable type-strain genomes for metagenomic binning, comparative biology and taxonomic classification.</title>
        <authorList>
            <person name="Goeker M."/>
        </authorList>
    </citation>
    <scope>NUCLEOTIDE SEQUENCE [LARGE SCALE GENOMIC DNA]</scope>
    <source>
        <strain evidence="3 4">DSM 26723</strain>
    </source>
</reference>
<dbReference type="Pfam" id="PF00378">
    <property type="entry name" value="ECH_1"/>
    <property type="match status" value="1"/>
</dbReference>
<keyword evidence="4" id="KW-1185">Reference proteome</keyword>
<keyword evidence="3" id="KW-0413">Isomerase</keyword>
<evidence type="ECO:0000256" key="1">
    <source>
        <dbReference type="ARBA" id="ARBA00005254"/>
    </source>
</evidence>
<gene>
    <name evidence="3" type="ORF">HNQ60_000794</name>
</gene>
<dbReference type="Gene3D" id="3.90.226.10">
    <property type="entry name" value="2-enoyl-CoA Hydratase, Chain A, domain 1"/>
    <property type="match status" value="1"/>
</dbReference>
<sequence>MSDATLVIARRDAGVLTLTLNRPDSLNALNGPLLQQLRAALEEAAETQDVGAVVLTGAGRAFSSGGDLREGATSRPAGAESSGAGGFEDWSDRLRAVMECSRILHRMPKPTIAMVRGAAAGAGLALAAACDLRIASESAVFTTAFVKVGFSGDFGITYFLTRLVGTARARELMYLSEKIASSEALRIGLVNRVVAETELESTTATLAGQIGNGPRVAYRYMKRNLNAAEEGSLEELLDLEAQHLTRTRMTEDHKEAVAAFLQKRPAAFKGR</sequence>
<dbReference type="GO" id="GO:0016853">
    <property type="term" value="F:isomerase activity"/>
    <property type="evidence" value="ECO:0007669"/>
    <property type="project" value="UniProtKB-KW"/>
</dbReference>
<dbReference type="EMBL" id="JACHHZ010000001">
    <property type="protein sequence ID" value="MBB6091948.1"/>
    <property type="molecule type" value="Genomic_DNA"/>
</dbReference>
<dbReference type="CDD" id="cd06558">
    <property type="entry name" value="crotonase-like"/>
    <property type="match status" value="1"/>
</dbReference>
<dbReference type="InterPro" id="IPR014748">
    <property type="entry name" value="Enoyl-CoA_hydra_C"/>
</dbReference>
<feature type="region of interest" description="Disordered" evidence="2">
    <location>
        <begin position="65"/>
        <end position="86"/>
    </location>
</feature>
<comment type="caution">
    <text evidence="3">The sequence shown here is derived from an EMBL/GenBank/DDBJ whole genome shotgun (WGS) entry which is preliminary data.</text>
</comment>
<dbReference type="InterPro" id="IPR029045">
    <property type="entry name" value="ClpP/crotonase-like_dom_sf"/>
</dbReference>
<organism evidence="3 4">
    <name type="scientific">Povalibacter uvarum</name>
    <dbReference type="NCBI Taxonomy" id="732238"/>
    <lineage>
        <taxon>Bacteria</taxon>
        <taxon>Pseudomonadati</taxon>
        <taxon>Pseudomonadota</taxon>
        <taxon>Gammaproteobacteria</taxon>
        <taxon>Steroidobacterales</taxon>
        <taxon>Steroidobacteraceae</taxon>
        <taxon>Povalibacter</taxon>
    </lineage>
</organism>
<comment type="similarity">
    <text evidence="1">Belongs to the enoyl-CoA hydratase/isomerase family.</text>
</comment>
<proteinExistence type="inferred from homology"/>
<evidence type="ECO:0000313" key="3">
    <source>
        <dbReference type="EMBL" id="MBB6091948.1"/>
    </source>
</evidence>
<name>A0A841HI75_9GAMM</name>
<dbReference type="PANTHER" id="PTHR43459">
    <property type="entry name" value="ENOYL-COA HYDRATASE"/>
    <property type="match status" value="1"/>
</dbReference>
<dbReference type="SUPFAM" id="SSF52096">
    <property type="entry name" value="ClpP/crotonase"/>
    <property type="match status" value="1"/>
</dbReference>
<dbReference type="InterPro" id="IPR001753">
    <property type="entry name" value="Enoyl-CoA_hydra/iso"/>
</dbReference>
<protein>
    <submittedName>
        <fullName evidence="3">2-(1,2-epoxy-1,2-dihydrophenyl)acetyl-CoA isomerase</fullName>
        <ecNumber evidence="3">5.3.3.18</ecNumber>
    </submittedName>
</protein>
<dbReference type="EC" id="5.3.3.18" evidence="3"/>